<dbReference type="AlphaFoldDB" id="A0A8H3LQP0"/>
<protein>
    <submittedName>
        <fullName evidence="1">Uncharacterized protein</fullName>
    </submittedName>
</protein>
<organism evidence="1 2">
    <name type="scientific">Rhizophagus clarus</name>
    <dbReference type="NCBI Taxonomy" id="94130"/>
    <lineage>
        <taxon>Eukaryota</taxon>
        <taxon>Fungi</taxon>
        <taxon>Fungi incertae sedis</taxon>
        <taxon>Mucoromycota</taxon>
        <taxon>Glomeromycotina</taxon>
        <taxon>Glomeromycetes</taxon>
        <taxon>Glomerales</taxon>
        <taxon>Glomeraceae</taxon>
        <taxon>Rhizophagus</taxon>
    </lineage>
</organism>
<evidence type="ECO:0000313" key="1">
    <source>
        <dbReference type="EMBL" id="GES91329.1"/>
    </source>
</evidence>
<comment type="caution">
    <text evidence="1">The sequence shown here is derived from an EMBL/GenBank/DDBJ whole genome shotgun (WGS) entry which is preliminary data.</text>
</comment>
<reference evidence="1" key="1">
    <citation type="submission" date="2019-10" db="EMBL/GenBank/DDBJ databases">
        <title>Conservation and host-specific expression of non-tandemly repeated heterogenous ribosome RNA gene in arbuscular mycorrhizal fungi.</title>
        <authorList>
            <person name="Maeda T."/>
            <person name="Kobayashi Y."/>
            <person name="Nakagawa T."/>
            <person name="Ezawa T."/>
            <person name="Yamaguchi K."/>
            <person name="Bino T."/>
            <person name="Nishimoto Y."/>
            <person name="Shigenobu S."/>
            <person name="Kawaguchi M."/>
        </authorList>
    </citation>
    <scope>NUCLEOTIDE SEQUENCE</scope>
    <source>
        <strain evidence="1">HR1</strain>
    </source>
</reference>
<evidence type="ECO:0000313" key="2">
    <source>
        <dbReference type="Proteomes" id="UP000615446"/>
    </source>
</evidence>
<proteinExistence type="predicted"/>
<name>A0A8H3LQP0_9GLOM</name>
<gene>
    <name evidence="1" type="ORF">RCL2_001816000</name>
</gene>
<sequence length="170" mass="20069">MQCYYYFNLNIILGFGQINQSDWPMSQSFTINHRVAKYNEFSTKFSLDLILHYIPLLTYKQPNYLRLSSQYIVTRNLQFQQCKDNNSPSSDCKRMKFSLFDSSHQDASNEVDIRSDFSRMSEYIRLNSTDSDNQIIGFTDHSSFVFKSGSYIHINTSIKSSDRNWFLPHF</sequence>
<accession>A0A8H3LQP0</accession>
<dbReference type="EMBL" id="BLAL01000199">
    <property type="protein sequence ID" value="GES91329.1"/>
    <property type="molecule type" value="Genomic_DNA"/>
</dbReference>
<dbReference type="Proteomes" id="UP000615446">
    <property type="component" value="Unassembled WGS sequence"/>
</dbReference>